<name>A0A7W3LYX7_ACTNM</name>
<protein>
    <recommendedName>
        <fullName evidence="3">Glycosyltransferase</fullName>
    </recommendedName>
</protein>
<comment type="caution">
    <text evidence="1">The sequence shown here is derived from an EMBL/GenBank/DDBJ whole genome shotgun (WGS) entry which is preliminary data.</text>
</comment>
<proteinExistence type="predicted"/>
<evidence type="ECO:0000313" key="1">
    <source>
        <dbReference type="EMBL" id="MBA8956752.1"/>
    </source>
</evidence>
<evidence type="ECO:0000313" key="2">
    <source>
        <dbReference type="Proteomes" id="UP000572680"/>
    </source>
</evidence>
<accession>A0A7W3LYX7</accession>
<dbReference type="RefSeq" id="WP_182848646.1">
    <property type="nucleotide sequence ID" value="NZ_BAAALP010000075.1"/>
</dbReference>
<dbReference type="Proteomes" id="UP000572680">
    <property type="component" value="Unassembled WGS sequence"/>
</dbReference>
<dbReference type="EMBL" id="JACJIA010000018">
    <property type="protein sequence ID" value="MBA8956752.1"/>
    <property type="molecule type" value="Genomic_DNA"/>
</dbReference>
<sequence length="354" mass="38449">MIDISVAIMHHPRRADRIPALVRACAPLDPVVVPDPEPDGRPSPLRTAKRAWAAVGRDATHHLVLQDDVRLVPRFAEQLRDAVRGRPRHGVSLFCLWHTPHNSYLVRRAAVAGEGYAPLSPREWTPTQGFVLPARLARELAEYLAGIPDEVQDDDEVIAVFCRERGVPVVATVPHLMDSGHERSLVEGHHNGLRAAVHTPGRPWTAGAGTAELPPGPYAVQLYDSVCSVRPTYGDPVEHQFPWYWYDACPLTGLDPEAVLDAGAPYLSRSPDRLLPTMTAVWAAGYLLGADVGGLAPALAGPGPLTPVALGSWLDQGLSERDARAGGGLRADCLRLADAAVRRGLRDRRRTDVH</sequence>
<organism evidence="1 2">
    <name type="scientific">Actinomadura namibiensis</name>
    <dbReference type="NCBI Taxonomy" id="182080"/>
    <lineage>
        <taxon>Bacteria</taxon>
        <taxon>Bacillati</taxon>
        <taxon>Actinomycetota</taxon>
        <taxon>Actinomycetes</taxon>
        <taxon>Streptosporangiales</taxon>
        <taxon>Thermomonosporaceae</taxon>
        <taxon>Actinomadura</taxon>
    </lineage>
</organism>
<reference evidence="1 2" key="1">
    <citation type="submission" date="2020-08" db="EMBL/GenBank/DDBJ databases">
        <title>Genomic Encyclopedia of Type Strains, Phase IV (KMG-IV): sequencing the most valuable type-strain genomes for metagenomic binning, comparative biology and taxonomic classification.</title>
        <authorList>
            <person name="Goeker M."/>
        </authorList>
    </citation>
    <scope>NUCLEOTIDE SEQUENCE [LARGE SCALE GENOMIC DNA]</scope>
    <source>
        <strain evidence="1 2">DSM 44197</strain>
    </source>
</reference>
<evidence type="ECO:0008006" key="3">
    <source>
        <dbReference type="Google" id="ProtNLM"/>
    </source>
</evidence>
<dbReference type="AlphaFoldDB" id="A0A7W3LYX7"/>
<gene>
    <name evidence="1" type="ORF">HNR61_008442</name>
</gene>
<keyword evidence="2" id="KW-1185">Reference proteome</keyword>